<evidence type="ECO:0000256" key="2">
    <source>
        <dbReference type="ARBA" id="ARBA00022832"/>
    </source>
</evidence>
<evidence type="ECO:0000313" key="6">
    <source>
        <dbReference type="Proteomes" id="UP000199598"/>
    </source>
</evidence>
<dbReference type="SUPFAM" id="SSF56801">
    <property type="entry name" value="Acetyl-CoA synthetase-like"/>
    <property type="match status" value="1"/>
</dbReference>
<accession>A0A1I3YJM7</accession>
<keyword evidence="3" id="KW-0443">Lipid metabolism</keyword>
<keyword evidence="2" id="KW-0276">Fatty acid metabolism</keyword>
<dbReference type="Proteomes" id="UP000199598">
    <property type="component" value="Unassembled WGS sequence"/>
</dbReference>
<keyword evidence="6" id="KW-1185">Reference proteome</keyword>
<dbReference type="EMBL" id="FOSK01000004">
    <property type="protein sequence ID" value="SFK31549.1"/>
    <property type="molecule type" value="Genomic_DNA"/>
</dbReference>
<dbReference type="PANTHER" id="PTHR43272">
    <property type="entry name" value="LONG-CHAIN-FATTY-ACID--COA LIGASE"/>
    <property type="match status" value="1"/>
</dbReference>
<sequence>MSSQARPVAQAQAENPFKSIPKAFMESVERLADKPAYLVRGEAGWEATSWTEYGEQVRNAAKALLALGVNPGDAVCILSYNRPEWTIMDVAAMMIGAVPTGIYWTAAAPEINYILRHSQGRILLAETKAQLKGIGEQAENMRHLRKTIRLDGRVENPDQYTWASFMSLGENSPGLDAELDQRLNDIAAEDIALQIYTSGTTGLPKAVQISHRAIRAESDALNLAFKPTPADRYISYLPMAHIAEQCGTIIQACDTGYPVYYAKSVTSLGEHLPEVRPTVTFGVPRIFEKINEKVEKQLSKEKGFKGKLIQWSLQTSKDWYKESINGKSAGLVLNTKKKIANRLVLDKIKHKIGLDKMRMFVSGGAPVSKRVLEAFTGLDIVIREVYGQSENCGGATINIIGATRLGSVGKPMEGVTIKIAADGEILCKAGTNFSGYAHDPAATDESLRDGWLYSGDIGYFDKEGYLFITGRKKELIITSGGKNISPALLEQDLMEIPLVEYAVVAGNNQNFLSALITIDGAMAQRFATENNIKPEDVLKSDQLRSVIQAGIKKMNARHSRVERIRKFEILPDGFSIQTGELTPTLKIRRAKVLNNHADALETIYKHDE</sequence>
<dbReference type="Pfam" id="PF23562">
    <property type="entry name" value="AMP-binding_C_3"/>
    <property type="match status" value="1"/>
</dbReference>
<name>A0A1I3YJM7_9HYPH</name>
<organism evidence="5 6">
    <name type="scientific">Pseudovibrio ascidiaceicola</name>
    <dbReference type="NCBI Taxonomy" id="285279"/>
    <lineage>
        <taxon>Bacteria</taxon>
        <taxon>Pseudomonadati</taxon>
        <taxon>Pseudomonadota</taxon>
        <taxon>Alphaproteobacteria</taxon>
        <taxon>Hyphomicrobiales</taxon>
        <taxon>Stappiaceae</taxon>
        <taxon>Pseudovibrio</taxon>
    </lineage>
</organism>
<dbReference type="Gene3D" id="3.40.50.12780">
    <property type="entry name" value="N-terminal domain of ligase-like"/>
    <property type="match status" value="1"/>
</dbReference>
<dbReference type="InterPro" id="IPR000873">
    <property type="entry name" value="AMP-dep_synth/lig_dom"/>
</dbReference>
<gene>
    <name evidence="5" type="ORF">SAMN04488518_10443</name>
</gene>
<dbReference type="RefSeq" id="WP_093518604.1">
    <property type="nucleotide sequence ID" value="NZ_FOSK01000004.1"/>
</dbReference>
<evidence type="ECO:0000259" key="4">
    <source>
        <dbReference type="Pfam" id="PF00501"/>
    </source>
</evidence>
<evidence type="ECO:0000256" key="1">
    <source>
        <dbReference type="ARBA" id="ARBA00022598"/>
    </source>
</evidence>
<comment type="caution">
    <text evidence="5">The sequence shown here is derived from an EMBL/GenBank/DDBJ whole genome shotgun (WGS) entry which is preliminary data.</text>
</comment>
<dbReference type="InterPro" id="IPR042099">
    <property type="entry name" value="ANL_N_sf"/>
</dbReference>
<reference evidence="5 6" key="1">
    <citation type="submission" date="2016-10" db="EMBL/GenBank/DDBJ databases">
        <authorList>
            <person name="Varghese N."/>
            <person name="Submissions S."/>
        </authorList>
    </citation>
    <scope>NUCLEOTIDE SEQUENCE [LARGE SCALE GENOMIC DNA]</scope>
    <source>
        <strain evidence="5 6">DSM 16392</strain>
    </source>
</reference>
<evidence type="ECO:0000313" key="5">
    <source>
        <dbReference type="EMBL" id="SFK31549.1"/>
    </source>
</evidence>
<protein>
    <submittedName>
        <fullName evidence="5">Long-chain acyl-CoA synthetase</fullName>
    </submittedName>
</protein>
<dbReference type="CDD" id="cd05907">
    <property type="entry name" value="VL_LC_FACS_like"/>
    <property type="match status" value="1"/>
</dbReference>
<dbReference type="Pfam" id="PF00501">
    <property type="entry name" value="AMP-binding"/>
    <property type="match status" value="1"/>
</dbReference>
<feature type="domain" description="AMP-dependent synthetase/ligase" evidence="4">
    <location>
        <begin position="26"/>
        <end position="425"/>
    </location>
</feature>
<evidence type="ECO:0000256" key="3">
    <source>
        <dbReference type="ARBA" id="ARBA00023098"/>
    </source>
</evidence>
<dbReference type="PANTHER" id="PTHR43272:SF32">
    <property type="entry name" value="AMP-DEPENDENT SYNTHETASE_LIGASE DOMAIN-CONTAINING PROTEIN"/>
    <property type="match status" value="1"/>
</dbReference>
<keyword evidence="1" id="KW-0436">Ligase</keyword>
<proteinExistence type="predicted"/>